<gene>
    <name evidence="2" type="ORF">N0V87_001428</name>
</gene>
<name>A0A9W8X6C0_9PLEO</name>
<dbReference type="Proteomes" id="UP001140562">
    <property type="component" value="Unassembled WGS sequence"/>
</dbReference>
<feature type="region of interest" description="Disordered" evidence="1">
    <location>
        <begin position="99"/>
        <end position="118"/>
    </location>
</feature>
<comment type="caution">
    <text evidence="2">The sequence shown here is derived from an EMBL/GenBank/DDBJ whole genome shotgun (WGS) entry which is preliminary data.</text>
</comment>
<organism evidence="2 3">
    <name type="scientific">Didymella glomerata</name>
    <dbReference type="NCBI Taxonomy" id="749621"/>
    <lineage>
        <taxon>Eukaryota</taxon>
        <taxon>Fungi</taxon>
        <taxon>Dikarya</taxon>
        <taxon>Ascomycota</taxon>
        <taxon>Pezizomycotina</taxon>
        <taxon>Dothideomycetes</taxon>
        <taxon>Pleosporomycetidae</taxon>
        <taxon>Pleosporales</taxon>
        <taxon>Pleosporineae</taxon>
        <taxon>Didymellaceae</taxon>
        <taxon>Didymella</taxon>
    </lineage>
</organism>
<evidence type="ECO:0000313" key="3">
    <source>
        <dbReference type="Proteomes" id="UP001140562"/>
    </source>
</evidence>
<dbReference type="OrthoDB" id="4120989at2759"/>
<evidence type="ECO:0000256" key="1">
    <source>
        <dbReference type="SAM" id="MobiDB-lite"/>
    </source>
</evidence>
<reference evidence="2" key="1">
    <citation type="submission" date="2022-10" db="EMBL/GenBank/DDBJ databases">
        <title>Tapping the CABI collections for fungal endophytes: first genome assemblies for Collariella, Neodidymelliopsis, Ascochyta clinopodiicola, Didymella pomorum, Didymosphaeria variabile, Neocosmospora piperis and Neocucurbitaria cava.</title>
        <authorList>
            <person name="Hill R."/>
        </authorList>
    </citation>
    <scope>NUCLEOTIDE SEQUENCE</scope>
    <source>
        <strain evidence="2">IMI 360193</strain>
    </source>
</reference>
<accession>A0A9W8X6C0</accession>
<sequence>MDASTRLYARLGEIPEDPNNPESLDDLIVCAFGAFERYYLCWKTKGGEFRQDGYDLPSALNEWLNPTDGTTRDWASLQVVFGRGEEYFASDKNGKLEFKEPEVKKPTEGEEKEKTDRQILRRSRTVSFLRPLSQTSIRADAAPSEAPVMNRRTSSISSQRASRPPSLSYSTTGSEASTVSALEPQPPPAAPSSLFSRMAFVGKSSALTPEFKTIQSSASETVVPVAGTDTICIPDTEANGIYIPSIPEESMEPIAARKTATSETCTCGCHDPPVPQTRRPTYTNASVQTDPAPPQPRTSLRVDTFSASAWSTHDYSAVSRDVRTPVFDSFYTAPFSMGRMTNYFSKPGYQLGDSLSSGYNYYEPPVYQYQDEFGDEALG</sequence>
<dbReference type="EMBL" id="JAPEUV010000008">
    <property type="protein sequence ID" value="KAJ4342100.1"/>
    <property type="molecule type" value="Genomic_DNA"/>
</dbReference>
<feature type="region of interest" description="Disordered" evidence="1">
    <location>
        <begin position="276"/>
        <end position="299"/>
    </location>
</feature>
<keyword evidence="3" id="KW-1185">Reference proteome</keyword>
<proteinExistence type="predicted"/>
<protein>
    <submittedName>
        <fullName evidence="2">Uncharacterized protein</fullName>
    </submittedName>
</protein>
<feature type="region of interest" description="Disordered" evidence="1">
    <location>
        <begin position="137"/>
        <end position="190"/>
    </location>
</feature>
<evidence type="ECO:0000313" key="2">
    <source>
        <dbReference type="EMBL" id="KAJ4342100.1"/>
    </source>
</evidence>
<dbReference type="AlphaFoldDB" id="A0A9W8X6C0"/>
<feature type="compositionally biased region" description="Polar residues" evidence="1">
    <location>
        <begin position="151"/>
        <end position="180"/>
    </location>
</feature>
<feature type="compositionally biased region" description="Polar residues" evidence="1">
    <location>
        <begin position="278"/>
        <end position="289"/>
    </location>
</feature>